<accession>A0A915IZG4</accession>
<organism evidence="1 2">
    <name type="scientific">Romanomermis culicivorax</name>
    <name type="common">Nematode worm</name>
    <dbReference type="NCBI Taxonomy" id="13658"/>
    <lineage>
        <taxon>Eukaryota</taxon>
        <taxon>Metazoa</taxon>
        <taxon>Ecdysozoa</taxon>
        <taxon>Nematoda</taxon>
        <taxon>Enoplea</taxon>
        <taxon>Dorylaimia</taxon>
        <taxon>Mermithida</taxon>
        <taxon>Mermithoidea</taxon>
        <taxon>Mermithidae</taxon>
        <taxon>Romanomermis</taxon>
    </lineage>
</organism>
<sequence>MGPFVLMDRSRLWAIPEFFRIVAPVTTATLCLDIVQIRPTIFVIRRDNLRTTAANEKPFFNKQRIVSVLGRDGAWQT</sequence>
<evidence type="ECO:0000313" key="1">
    <source>
        <dbReference type="Proteomes" id="UP000887565"/>
    </source>
</evidence>
<evidence type="ECO:0000313" key="2">
    <source>
        <dbReference type="WBParaSite" id="nRc.2.0.1.t19601-RA"/>
    </source>
</evidence>
<dbReference type="AlphaFoldDB" id="A0A915IZG4"/>
<proteinExistence type="predicted"/>
<protein>
    <submittedName>
        <fullName evidence="2">Uncharacterized protein</fullName>
    </submittedName>
</protein>
<reference evidence="2" key="1">
    <citation type="submission" date="2022-11" db="UniProtKB">
        <authorList>
            <consortium name="WormBaseParasite"/>
        </authorList>
    </citation>
    <scope>IDENTIFICATION</scope>
</reference>
<name>A0A915IZG4_ROMCU</name>
<dbReference type="Proteomes" id="UP000887565">
    <property type="component" value="Unplaced"/>
</dbReference>
<keyword evidence="1" id="KW-1185">Reference proteome</keyword>
<dbReference type="WBParaSite" id="nRc.2.0.1.t19601-RA">
    <property type="protein sequence ID" value="nRc.2.0.1.t19601-RA"/>
    <property type="gene ID" value="nRc.2.0.1.g19601"/>
</dbReference>